<dbReference type="InterPro" id="IPR013968">
    <property type="entry name" value="PKS_KR"/>
</dbReference>
<name>A0A7C8MTB4_9PEZI</name>
<dbReference type="Pfam" id="PF00550">
    <property type="entry name" value="PP-binding"/>
    <property type="match status" value="1"/>
</dbReference>
<evidence type="ECO:0000259" key="11">
    <source>
        <dbReference type="PROSITE" id="PS52004"/>
    </source>
</evidence>
<dbReference type="SUPFAM" id="SSF52151">
    <property type="entry name" value="FabD/lysophospholipase-like"/>
    <property type="match status" value="1"/>
</dbReference>
<dbReference type="SMART" id="SM00827">
    <property type="entry name" value="PKS_AT"/>
    <property type="match status" value="1"/>
</dbReference>
<dbReference type="InterPro" id="IPR032821">
    <property type="entry name" value="PKS_assoc"/>
</dbReference>
<dbReference type="InterPro" id="IPR056501">
    <property type="entry name" value="NAD-bd_HRPKS_sdrA"/>
</dbReference>
<dbReference type="InterPro" id="IPR036736">
    <property type="entry name" value="ACP-like_sf"/>
</dbReference>
<dbReference type="InterPro" id="IPR042104">
    <property type="entry name" value="PKS_dehydratase_sf"/>
</dbReference>
<dbReference type="InterPro" id="IPR020806">
    <property type="entry name" value="PKS_PP-bd"/>
</dbReference>
<dbReference type="GO" id="GO:0031177">
    <property type="term" value="F:phosphopantetheine binding"/>
    <property type="evidence" value="ECO:0007669"/>
    <property type="project" value="InterPro"/>
</dbReference>
<dbReference type="Pfam" id="PF08240">
    <property type="entry name" value="ADH_N"/>
    <property type="match status" value="1"/>
</dbReference>
<dbReference type="PANTHER" id="PTHR43775">
    <property type="entry name" value="FATTY ACID SYNTHASE"/>
    <property type="match status" value="1"/>
</dbReference>
<keyword evidence="7" id="KW-0012">Acyltransferase</keyword>
<dbReference type="PANTHER" id="PTHR43775:SF50">
    <property type="entry name" value="HIGHLY REDUCING POLYKETIDE SYNTHASE SRDA"/>
    <property type="match status" value="1"/>
</dbReference>
<feature type="domain" description="Ketosynthase family 3 (KS3)" evidence="11">
    <location>
        <begin position="15"/>
        <end position="441"/>
    </location>
</feature>
<dbReference type="SUPFAM" id="SSF51735">
    <property type="entry name" value="NAD(P)-binding Rossmann-fold domains"/>
    <property type="match status" value="2"/>
</dbReference>
<dbReference type="PROSITE" id="PS52004">
    <property type="entry name" value="KS3_2"/>
    <property type="match status" value="1"/>
</dbReference>
<dbReference type="Pfam" id="PF23114">
    <property type="entry name" value="NAD-bd_HRPKS_sdrA"/>
    <property type="match status" value="1"/>
</dbReference>
<dbReference type="Gene3D" id="3.40.50.720">
    <property type="entry name" value="NAD(P)-binding Rossmann-like Domain"/>
    <property type="match status" value="1"/>
</dbReference>
<dbReference type="Pfam" id="PF00109">
    <property type="entry name" value="ketoacyl-synt"/>
    <property type="match status" value="1"/>
</dbReference>
<dbReference type="InterPro" id="IPR013217">
    <property type="entry name" value="Methyltransf_12"/>
</dbReference>
<dbReference type="InterPro" id="IPR050091">
    <property type="entry name" value="PKS_NRPS_Biosynth_Enz"/>
</dbReference>
<evidence type="ECO:0000259" key="12">
    <source>
        <dbReference type="PROSITE" id="PS52019"/>
    </source>
</evidence>
<dbReference type="InterPro" id="IPR014043">
    <property type="entry name" value="Acyl_transferase_dom"/>
</dbReference>
<dbReference type="InterPro" id="IPR020843">
    <property type="entry name" value="ER"/>
</dbReference>
<feature type="compositionally biased region" description="Polar residues" evidence="9">
    <location>
        <begin position="491"/>
        <end position="513"/>
    </location>
</feature>
<dbReference type="InterPro" id="IPR016035">
    <property type="entry name" value="Acyl_Trfase/lysoPLipase"/>
</dbReference>
<keyword evidence="3" id="KW-0808">Transferase</keyword>
<feature type="domain" description="PKS/mFAS DH" evidence="12">
    <location>
        <begin position="999"/>
        <end position="1312"/>
    </location>
</feature>
<dbReference type="InterPro" id="IPR049552">
    <property type="entry name" value="PKS_DH_N"/>
</dbReference>
<comment type="caution">
    <text evidence="13">The sequence shown here is derived from an EMBL/GenBank/DDBJ whole genome shotgun (WGS) entry which is preliminary data.</text>
</comment>
<dbReference type="InterPro" id="IPR020841">
    <property type="entry name" value="PKS_Beta-ketoAc_synthase_dom"/>
</dbReference>
<evidence type="ECO:0000256" key="9">
    <source>
        <dbReference type="SAM" id="MobiDB-lite"/>
    </source>
</evidence>
<dbReference type="EMBL" id="WUBL01000002">
    <property type="protein sequence ID" value="KAF2973192.1"/>
    <property type="molecule type" value="Genomic_DNA"/>
</dbReference>
<dbReference type="CDD" id="cd00833">
    <property type="entry name" value="PKS"/>
    <property type="match status" value="1"/>
</dbReference>
<dbReference type="InterPro" id="IPR016039">
    <property type="entry name" value="Thiolase-like"/>
</dbReference>
<reference evidence="13 14" key="1">
    <citation type="submission" date="2019-12" db="EMBL/GenBank/DDBJ databases">
        <title>Draft genome sequence of the ascomycete Xylaria multiplex DSM 110363.</title>
        <authorList>
            <person name="Buettner E."/>
            <person name="Kellner H."/>
        </authorList>
    </citation>
    <scope>NUCLEOTIDE SEQUENCE [LARGE SCALE GENOMIC DNA]</scope>
    <source>
        <strain evidence="13 14">DSM 110363</strain>
    </source>
</reference>
<dbReference type="Pfam" id="PF21089">
    <property type="entry name" value="PKS_DH_N"/>
    <property type="match status" value="1"/>
</dbReference>
<dbReference type="Gene3D" id="3.30.70.3290">
    <property type="match status" value="1"/>
</dbReference>
<organism evidence="13 14">
    <name type="scientific">Xylaria multiplex</name>
    <dbReference type="NCBI Taxonomy" id="323545"/>
    <lineage>
        <taxon>Eukaryota</taxon>
        <taxon>Fungi</taxon>
        <taxon>Dikarya</taxon>
        <taxon>Ascomycota</taxon>
        <taxon>Pezizomycotina</taxon>
        <taxon>Sordariomycetes</taxon>
        <taxon>Xylariomycetidae</taxon>
        <taxon>Xylariales</taxon>
        <taxon>Xylariaceae</taxon>
        <taxon>Xylaria</taxon>
    </lineage>
</organism>
<keyword evidence="4" id="KW-0521">NADP</keyword>
<dbReference type="InterPro" id="IPR014031">
    <property type="entry name" value="Ketoacyl_synth_C"/>
</dbReference>
<dbReference type="Proteomes" id="UP000481858">
    <property type="component" value="Unassembled WGS sequence"/>
</dbReference>
<dbReference type="Gene3D" id="3.10.129.110">
    <property type="entry name" value="Polyketide synthase dehydratase"/>
    <property type="match status" value="1"/>
</dbReference>
<dbReference type="Pfam" id="PF14765">
    <property type="entry name" value="PS-DH"/>
    <property type="match status" value="1"/>
</dbReference>
<sequence>MASLAVTEPHISDTLEPIAIIGMGCRWPGDSETPSELWDYLEAMSNSYSKFPNERINGEAFYHPDGNRPGSFRTEGGCFLKSDVRRFDSSFFGIHPKEVLTLDPAQRKFLEVVYETFESAGVPLHKLSGSKTGVFVGNFNYDHQLMHYRDPEYALPYSVTGSGITILSNRINYVFNLKGPSMTLDTACSSSLYALHLACSSIQTGDCEAAIVGGTNLILTPECQIFSSVLGAVSPTSVCHTFDSRADGYARADGIGALYLKKLSQAEADGDPIRAVIRGTAFNANGRTGGITHPSPDGQEACIRRAYERAGGLDMSLTGYFECHGTGTPVGDPIEVAAIGRIFADRKSSTNPLLIGSIKSNMGHSEPSSGIAGVMKAVLAIERGVIPPTIGIQSLNPNIDLKDGRLKIVTESTPWPDLPVRRASVNSFGYGGSNAHVILESVDTLLPNYRSRHQSSRDSFAMKTLARKNGLIQRPYPNGTNGHINGHSINGHTNGHANGTSHPQANGKTSKLTNGRDSRGLILKNRFLLPFSAHDQKTIEANYNALVKCSTDWNIADIAYTLSVRRSLFQYRSFVVTNGEEAGPMLPEELPSPLKLPAGAAPTLGFVFTGQGSQWPQMGAGLMSEYPSCLATVRRLDEYLDNVDEGFGRDWSIESVFKQDPEHSLVHQAELSQPLTTALQIMIVNLLSQWNVIPRAVIGHSSGEIAASYAAGLLTEAEAITVAYHRGKAIAENKVSGLMMAVGGTLSQIQPLVDDFDSKIVVACHNSPESYTLSGDSDAILELKAILDEKKIFCRTLQTGYNAYHSDHMKPLGPKYEHNLESLMAKDTPKRGPKSRTNQPVFASSVFGHVAPWSMLGPKYWRQNLESPVMFYQGVKDMVVKCHIDILIEIGPHGALKGPLRQLSKTIDSTVKFPAYYSSITRGQDNVSDILTLAGSLFARGYDIDLGRVNATESRGGDRYQLAKVITDLPRYQWQYPSDILLYENRYTREWRLRRHPRHDILGSRIPGANQAEPIWRNKLSVKAVSWLADHRIGKDIVFPSTGYLAMVLEAATQLVELDGRESSSVEYYDIRNVDLSKALIVPEDDFGIETLLTLRPTSLNASSRHRWLLDFALTSVANEEGVDTFTEHCRGQVEIGFEKYDFPESPLIRDAQSCSTRKSINTAQWYESFSMAGLCYGPMFQGLSNIFTLGQTNITQAQVGLEPTAKVIKGESRYLLHPATLDASLQLSILAAHDNRATKFKRAFMPTSIESIKVWPRVASESHTSVDSYARATLKGVRGLSSDVVLLGATSQRVVEATNIFLTAADQTAPKLIDDPAPYTRIVWKPDFDDLTSHTMAQMYPPVTLSHDAVIPSLNNLALHQLIHFKATYQDVFEKGSDQPHLQRLLDWTTDKLLAAEGDPTSPASEILGYDESHRAREIERISGILMPQSSEARLMCHIYNNLPAIYRGERSGIQVALQDNLLLDNYETGQVYREGNRRLASTVALYAHKHPNIRILEVGAGTGSATNEILPALNGESIWRQYSEYRFTDTTPSFLADGEERFSSFGGMTFGTFDMEKSGESQGYQQDWDVVVASNVIHATSDIQNTLLNVRNVLKPGGKMILLELTQSQLSAGLVLGTFSDFWKADHDPSYPRYDGPFLSKSLWQDVLPASGFTGLDFYLDDYAGGNVSATVICATAAEPVANIPRSLTSQDQQGIAMVYRSLPAPFMQPMASYITQFSGIHASLLPLEDVGISDHRRFIFLLETQTPFFLDMTTQEWENFQLALSRSASSLWLTTGDLMVGNEPLYAMISGLARGFKTENNSLRFSILDLDQNPDPSDTKLFQLVGDLESRVAETTRMNDDSEFRYKNGVLYTSRLVGDNDMCEKMKTMTHPDQALVNVPLKDVKQTPLQLAIEKPGVLSTVYFKTDPVFAKQLPADEVEIEVKYAGINNKDIAVLTGRHHSDSFSDECSGIITQVGSEVVGLEIGDLVYCQSFSRFGNYVRDKAAFCQRLESGDTLDGTATLPIAFSTAIYGLMDLGRLEKGESVLIQSATGAVGLAACQIARMLGAEIFATVGTEEKKAELLEMGFTARKLLERTGGKGIDVILCSARGELMHEYWRCIATSGRFIEIGRTEVLDNGSLSLDIFRRNATFASFDLEVMSKNKPQVIAQLMRTIQRLKSEGHIKALPLQKFDVADIDKAFMTFTKGTHIGKLLVHYNDEHETGITVKRDQFVTQFNPNAAYLLVGCLGGLGRSFSSWAVTRGARHLIYLSRNGAANAEAKAFLDELAESGVDVSVVKGDVTSLADVEAAVATARYPIAGVVQAALTLNDGLFESMSFDRFNATVRPRVIGTLNLHAATRDCPLDFFELWSSWTVVFGTATQSNYLASNAFLDAFAQHRRARGQPCTSLALSQVLGVGVVSYIPEYQQAMIRNGFYGNDEDEFLQYCDAGISQSTETTQDPQSLDHLGHLLVGIEPAGLGNVDRKYPLSDMPWYHDPRLQNLILATRVLASGTQDKRDVAVEEGTALDRIVGKISRLLYIPVDEVDSEKAINHYGIDSMVAAELRNWFLATFGKEVSMLKLLSATMTVQKLAEEAEAQV</sequence>
<evidence type="ECO:0000256" key="1">
    <source>
        <dbReference type="ARBA" id="ARBA00022450"/>
    </source>
</evidence>
<dbReference type="InterPro" id="IPR014030">
    <property type="entry name" value="Ketoacyl_synth_N"/>
</dbReference>
<dbReference type="Pfam" id="PF22621">
    <property type="entry name" value="CurL-like_PKS_C"/>
    <property type="match status" value="1"/>
</dbReference>
<evidence type="ECO:0000313" key="13">
    <source>
        <dbReference type="EMBL" id="KAF2973192.1"/>
    </source>
</evidence>
<dbReference type="InterPro" id="IPR049900">
    <property type="entry name" value="PKS_mFAS_DH"/>
</dbReference>
<dbReference type="InterPro" id="IPR029063">
    <property type="entry name" value="SAM-dependent_MTases_sf"/>
</dbReference>
<dbReference type="OrthoDB" id="329835at2759"/>
<dbReference type="InterPro" id="IPR011032">
    <property type="entry name" value="GroES-like_sf"/>
</dbReference>
<dbReference type="Gene3D" id="1.10.1200.10">
    <property type="entry name" value="ACP-like"/>
    <property type="match status" value="1"/>
</dbReference>
<dbReference type="PROSITE" id="PS52019">
    <property type="entry name" value="PKS_MFAS_DH"/>
    <property type="match status" value="1"/>
</dbReference>
<feature type="active site" description="Proton donor; for dehydratase activity" evidence="8">
    <location>
        <position position="1223"/>
    </location>
</feature>
<dbReference type="SMART" id="SM00822">
    <property type="entry name" value="PKS_KR"/>
    <property type="match status" value="1"/>
</dbReference>
<dbReference type="PROSITE" id="PS00606">
    <property type="entry name" value="KS3_1"/>
    <property type="match status" value="1"/>
</dbReference>
<dbReference type="InParanoid" id="A0A7C8MTB4"/>
<dbReference type="Pfam" id="PF16197">
    <property type="entry name" value="KAsynt_C_assoc"/>
    <property type="match status" value="1"/>
</dbReference>
<evidence type="ECO:0000256" key="2">
    <source>
        <dbReference type="ARBA" id="ARBA00022553"/>
    </source>
</evidence>
<dbReference type="CDD" id="cd02440">
    <property type="entry name" value="AdoMet_MTases"/>
    <property type="match status" value="1"/>
</dbReference>
<dbReference type="SUPFAM" id="SSF53901">
    <property type="entry name" value="Thiolase-like"/>
    <property type="match status" value="1"/>
</dbReference>
<feature type="active site" description="Proton acceptor; for dehydratase activity" evidence="8">
    <location>
        <position position="1031"/>
    </location>
</feature>
<feature type="domain" description="Carrier" evidence="10">
    <location>
        <begin position="2504"/>
        <end position="2582"/>
    </location>
</feature>
<dbReference type="SMART" id="SM00829">
    <property type="entry name" value="PKS_ER"/>
    <property type="match status" value="1"/>
</dbReference>
<dbReference type="InterPro" id="IPR020807">
    <property type="entry name" value="PKS_DH"/>
</dbReference>
<evidence type="ECO:0000256" key="7">
    <source>
        <dbReference type="ARBA" id="ARBA00023315"/>
    </source>
</evidence>
<dbReference type="Gene3D" id="3.40.366.10">
    <property type="entry name" value="Malonyl-Coenzyme A Acyl Carrier Protein, domain 2"/>
    <property type="match status" value="1"/>
</dbReference>
<dbReference type="SUPFAM" id="SSF50129">
    <property type="entry name" value="GroES-like"/>
    <property type="match status" value="1"/>
</dbReference>
<feature type="region of interest" description="C-terminal hotdog fold" evidence="8">
    <location>
        <begin position="1156"/>
        <end position="1312"/>
    </location>
</feature>
<dbReference type="Pfam" id="PF00698">
    <property type="entry name" value="Acyl_transf_1"/>
    <property type="match status" value="1"/>
</dbReference>
<dbReference type="SMART" id="SM00825">
    <property type="entry name" value="PKS_KS"/>
    <property type="match status" value="1"/>
</dbReference>
<dbReference type="GO" id="GO:0004315">
    <property type="term" value="F:3-oxoacyl-[acyl-carrier-protein] synthase activity"/>
    <property type="evidence" value="ECO:0007669"/>
    <property type="project" value="InterPro"/>
</dbReference>
<dbReference type="CDD" id="cd05195">
    <property type="entry name" value="enoyl_red"/>
    <property type="match status" value="1"/>
</dbReference>
<dbReference type="PROSITE" id="PS00012">
    <property type="entry name" value="PHOSPHOPANTETHEINE"/>
    <property type="match status" value="1"/>
</dbReference>
<dbReference type="InterPro" id="IPR057326">
    <property type="entry name" value="KR_dom"/>
</dbReference>
<keyword evidence="14" id="KW-1185">Reference proteome</keyword>
<dbReference type="Pfam" id="PF08659">
    <property type="entry name" value="KR"/>
    <property type="match status" value="1"/>
</dbReference>
<dbReference type="InterPro" id="IPR049551">
    <property type="entry name" value="PKS_DH_C"/>
</dbReference>
<dbReference type="GO" id="GO:0016491">
    <property type="term" value="F:oxidoreductase activity"/>
    <property type="evidence" value="ECO:0007669"/>
    <property type="project" value="UniProtKB-KW"/>
</dbReference>
<dbReference type="Gene3D" id="3.40.50.150">
    <property type="entry name" value="Vaccinia Virus protein VP39"/>
    <property type="match status" value="1"/>
</dbReference>
<dbReference type="Pfam" id="PF02801">
    <property type="entry name" value="Ketoacyl-synt_C"/>
    <property type="match status" value="1"/>
</dbReference>
<dbReference type="SMART" id="SM00823">
    <property type="entry name" value="PKS_PP"/>
    <property type="match status" value="1"/>
</dbReference>
<feature type="region of interest" description="Disordered" evidence="9">
    <location>
        <begin position="491"/>
        <end position="516"/>
    </location>
</feature>
<evidence type="ECO:0000256" key="4">
    <source>
        <dbReference type="ARBA" id="ARBA00022857"/>
    </source>
</evidence>
<proteinExistence type="predicted"/>
<dbReference type="GO" id="GO:0032259">
    <property type="term" value="P:methylation"/>
    <property type="evidence" value="ECO:0007669"/>
    <property type="project" value="UniProtKB-KW"/>
</dbReference>
<dbReference type="SUPFAM" id="SSF53335">
    <property type="entry name" value="S-adenosyl-L-methionine-dependent methyltransferases"/>
    <property type="match status" value="1"/>
</dbReference>
<dbReference type="SUPFAM" id="SSF47336">
    <property type="entry name" value="ACP-like"/>
    <property type="match status" value="1"/>
</dbReference>
<evidence type="ECO:0000256" key="8">
    <source>
        <dbReference type="PROSITE-ProRule" id="PRU01363"/>
    </source>
</evidence>
<accession>A0A7C8MTB4</accession>
<dbReference type="GO" id="GO:0030639">
    <property type="term" value="P:polyketide biosynthetic process"/>
    <property type="evidence" value="ECO:0007669"/>
    <property type="project" value="UniProtKB-ARBA"/>
</dbReference>
<dbReference type="SMART" id="SM00826">
    <property type="entry name" value="PKS_DH"/>
    <property type="match status" value="1"/>
</dbReference>
<dbReference type="InterPro" id="IPR016036">
    <property type="entry name" value="Malonyl_transacylase_ACP-bd"/>
</dbReference>
<evidence type="ECO:0000256" key="6">
    <source>
        <dbReference type="ARBA" id="ARBA00023268"/>
    </source>
</evidence>
<dbReference type="Gene3D" id="3.40.47.10">
    <property type="match status" value="1"/>
</dbReference>
<dbReference type="InterPro" id="IPR006162">
    <property type="entry name" value="Ppantetheine_attach_site"/>
</dbReference>
<evidence type="ECO:0000256" key="5">
    <source>
        <dbReference type="ARBA" id="ARBA00023002"/>
    </source>
</evidence>
<dbReference type="Pfam" id="PF13602">
    <property type="entry name" value="ADH_zinc_N_2"/>
    <property type="match status" value="1"/>
</dbReference>
<keyword evidence="2" id="KW-0597">Phosphoprotein</keyword>
<dbReference type="InterPro" id="IPR013154">
    <property type="entry name" value="ADH-like_N"/>
</dbReference>
<dbReference type="InterPro" id="IPR009081">
    <property type="entry name" value="PP-bd_ACP"/>
</dbReference>
<dbReference type="GO" id="GO:0004312">
    <property type="term" value="F:fatty acid synthase activity"/>
    <property type="evidence" value="ECO:0007669"/>
    <property type="project" value="TreeGrafter"/>
</dbReference>
<dbReference type="GO" id="GO:0006633">
    <property type="term" value="P:fatty acid biosynthetic process"/>
    <property type="evidence" value="ECO:0007669"/>
    <property type="project" value="InterPro"/>
</dbReference>
<evidence type="ECO:0000256" key="3">
    <source>
        <dbReference type="ARBA" id="ARBA00022679"/>
    </source>
</evidence>
<dbReference type="SUPFAM" id="SSF55048">
    <property type="entry name" value="Probable ACP-binding domain of malonyl-CoA ACP transacylase"/>
    <property type="match status" value="1"/>
</dbReference>
<dbReference type="Pfam" id="PF08242">
    <property type="entry name" value="Methyltransf_12"/>
    <property type="match status" value="1"/>
</dbReference>
<dbReference type="Gene3D" id="3.90.180.10">
    <property type="entry name" value="Medium-chain alcohol dehydrogenases, catalytic domain"/>
    <property type="match status" value="1"/>
</dbReference>
<protein>
    <submittedName>
        <fullName evidence="13">Uncharacterized protein</fullName>
    </submittedName>
</protein>
<gene>
    <name evidence="13" type="ORF">GQX73_g454</name>
</gene>
<feature type="region of interest" description="N-terminal hotdog fold" evidence="8">
    <location>
        <begin position="999"/>
        <end position="1141"/>
    </location>
</feature>
<keyword evidence="6" id="KW-0511">Multifunctional enzyme</keyword>
<dbReference type="PROSITE" id="PS50075">
    <property type="entry name" value="CARRIER"/>
    <property type="match status" value="1"/>
</dbReference>
<dbReference type="InterPro" id="IPR036291">
    <property type="entry name" value="NAD(P)-bd_dom_sf"/>
</dbReference>
<dbReference type="GO" id="GO:0008168">
    <property type="term" value="F:methyltransferase activity"/>
    <property type="evidence" value="ECO:0007669"/>
    <property type="project" value="UniProtKB-KW"/>
</dbReference>
<evidence type="ECO:0000259" key="10">
    <source>
        <dbReference type="PROSITE" id="PS50075"/>
    </source>
</evidence>
<dbReference type="InterPro" id="IPR001227">
    <property type="entry name" value="Ac_transferase_dom_sf"/>
</dbReference>
<evidence type="ECO:0000313" key="14">
    <source>
        <dbReference type="Proteomes" id="UP000481858"/>
    </source>
</evidence>
<keyword evidence="1" id="KW-0596">Phosphopantetheine</keyword>
<keyword evidence="5" id="KW-0560">Oxidoreductase</keyword>
<dbReference type="InterPro" id="IPR018201">
    <property type="entry name" value="Ketoacyl_synth_AS"/>
</dbReference>